<gene>
    <name evidence="5" type="ORF">Cvel_23221</name>
</gene>
<sequence length="484" mass="52901">MKEDADTNKPPFPTRRQRRETKRDEKLDKLRRVFERPEELDEVLAGNRPVGEFLVTRTVDQADTNGKHKCTWTIVGVPKECEFVHRHSQDQTVYSFILKTQADLQNARLHSKLDKAKDDYWKLRRKVEEFSDLSRPIEPSELKALLDPDALNEMYRHEGGSRVLSRTAGGVGGRRSRKGAAGDTVSRDIFRDHESLEGLDPPPHHHHGSSFFTQQQPSYPPYSRHDPYAFEPGNDEGQVPYPSSHSPMHHPGSATQQQQPPFSHPPHAAHSFAGMPPQRYRDPRAPPQGHTHPAPPSYSGGRRAGSPPGHSAAGPPYTPDYPLGPPAAPRVAYPPQSSYAPPQGGCAEPFPHDPHEPPPPPGQGGFAPPPGFMQASTGAAGGDRAAGALAGRNVHREGRLPEDSFGSSESIQGTECDEVLIARESNAGGGSGSSQEISFDQGERIRVTWKHPSGWWYGSREGAGTGPEGAGEPVGWFPGYKLAP</sequence>
<proteinExistence type="predicted"/>
<evidence type="ECO:0000256" key="3">
    <source>
        <dbReference type="SAM" id="MobiDB-lite"/>
    </source>
</evidence>
<evidence type="ECO:0000256" key="2">
    <source>
        <dbReference type="PROSITE-ProRule" id="PRU00192"/>
    </source>
</evidence>
<feature type="region of interest" description="Disordered" evidence="3">
    <location>
        <begin position="157"/>
        <end position="442"/>
    </location>
</feature>
<feature type="region of interest" description="Disordered" evidence="3">
    <location>
        <begin position="456"/>
        <end position="484"/>
    </location>
</feature>
<accession>A0A0G4GSM2</accession>
<protein>
    <recommendedName>
        <fullName evidence="4">SH3 domain-containing protein</fullName>
    </recommendedName>
</protein>
<feature type="region of interest" description="Disordered" evidence="3">
    <location>
        <begin position="1"/>
        <end position="26"/>
    </location>
</feature>
<dbReference type="VEuPathDB" id="CryptoDB:Cvel_23221"/>
<feature type="compositionally biased region" description="Low complexity" evidence="3">
    <location>
        <begin position="375"/>
        <end position="391"/>
    </location>
</feature>
<keyword evidence="1 2" id="KW-0728">SH3 domain</keyword>
<dbReference type="CDD" id="cd00174">
    <property type="entry name" value="SH3"/>
    <property type="match status" value="1"/>
</dbReference>
<dbReference type="PROSITE" id="PS50002">
    <property type="entry name" value="SH3"/>
    <property type="match status" value="1"/>
</dbReference>
<dbReference type="EMBL" id="CDMZ01001512">
    <property type="protein sequence ID" value="CEM33686.1"/>
    <property type="molecule type" value="Genomic_DNA"/>
</dbReference>
<feature type="compositionally biased region" description="Low complexity" evidence="3">
    <location>
        <begin position="304"/>
        <end position="315"/>
    </location>
</feature>
<evidence type="ECO:0000313" key="5">
    <source>
        <dbReference type="EMBL" id="CEM33686.1"/>
    </source>
</evidence>
<feature type="compositionally biased region" description="Pro residues" evidence="3">
    <location>
        <begin position="357"/>
        <end position="371"/>
    </location>
</feature>
<evidence type="ECO:0000256" key="1">
    <source>
        <dbReference type="ARBA" id="ARBA00022443"/>
    </source>
</evidence>
<feature type="compositionally biased region" description="Low complexity" evidence="3">
    <location>
        <begin position="242"/>
        <end position="273"/>
    </location>
</feature>
<dbReference type="AlphaFoldDB" id="A0A0G4GSM2"/>
<feature type="compositionally biased region" description="Pro residues" evidence="3">
    <location>
        <begin position="316"/>
        <end position="328"/>
    </location>
</feature>
<dbReference type="InterPro" id="IPR001452">
    <property type="entry name" value="SH3_domain"/>
</dbReference>
<feature type="domain" description="SH3" evidence="4">
    <location>
        <begin position="415"/>
        <end position="484"/>
    </location>
</feature>
<reference evidence="5" key="1">
    <citation type="submission" date="2014-11" db="EMBL/GenBank/DDBJ databases">
        <authorList>
            <person name="Otto D Thomas"/>
            <person name="Naeem Raeece"/>
        </authorList>
    </citation>
    <scope>NUCLEOTIDE SEQUENCE</scope>
</reference>
<evidence type="ECO:0000259" key="4">
    <source>
        <dbReference type="PROSITE" id="PS50002"/>
    </source>
</evidence>
<dbReference type="InterPro" id="IPR036028">
    <property type="entry name" value="SH3-like_dom_sf"/>
</dbReference>
<name>A0A0G4GSM2_9ALVE</name>
<feature type="compositionally biased region" description="Basic and acidic residues" evidence="3">
    <location>
        <begin position="185"/>
        <end position="196"/>
    </location>
</feature>
<dbReference type="Gene3D" id="2.30.30.40">
    <property type="entry name" value="SH3 Domains"/>
    <property type="match status" value="1"/>
</dbReference>
<organism evidence="5">
    <name type="scientific">Chromera velia CCMP2878</name>
    <dbReference type="NCBI Taxonomy" id="1169474"/>
    <lineage>
        <taxon>Eukaryota</taxon>
        <taxon>Sar</taxon>
        <taxon>Alveolata</taxon>
        <taxon>Colpodellida</taxon>
        <taxon>Chromeraceae</taxon>
        <taxon>Chromera</taxon>
    </lineage>
</organism>
<dbReference type="SUPFAM" id="SSF50044">
    <property type="entry name" value="SH3-domain"/>
    <property type="match status" value="1"/>
</dbReference>